<protein>
    <recommendedName>
        <fullName evidence="3">DUF1697 domain-containing protein</fullName>
    </recommendedName>
</protein>
<dbReference type="RefSeq" id="WP_036092582.1">
    <property type="nucleotide sequence ID" value="NZ_BJEY01000007.1"/>
</dbReference>
<evidence type="ECO:0000313" key="1">
    <source>
        <dbReference type="EMBL" id="PNP87432.1"/>
    </source>
</evidence>
<evidence type="ECO:0000313" key="2">
    <source>
        <dbReference type="Proteomes" id="UP000236500"/>
    </source>
</evidence>
<dbReference type="SUPFAM" id="SSF160379">
    <property type="entry name" value="SP0830-like"/>
    <property type="match status" value="1"/>
</dbReference>
<reference evidence="1 2" key="1">
    <citation type="submission" date="2016-11" db="EMBL/GenBank/DDBJ databases">
        <title>Whole Genome Sequence of Listeria newyorkensis.</title>
        <authorList>
            <person name="Frink S."/>
            <person name="Morales C."/>
            <person name="Kiang D."/>
        </authorList>
    </citation>
    <scope>NUCLEOTIDE SEQUENCE [LARGE SCALE GENOMIC DNA]</scope>
    <source>
        <strain evidence="1 2">F1604011-044</strain>
    </source>
</reference>
<dbReference type="PANTHER" id="PTHR36439">
    <property type="entry name" value="BLL4334 PROTEIN"/>
    <property type="match status" value="1"/>
</dbReference>
<accession>A0ABX4XJ38</accession>
<gene>
    <name evidence="1" type="ORF">BMT55_16295</name>
</gene>
<proteinExistence type="predicted"/>
<dbReference type="InterPro" id="IPR012545">
    <property type="entry name" value="DUF1697"/>
</dbReference>
<sequence length="175" mass="20051">MKYIIFLRAINVGGNRKIKMAELKEAFQSEGYQNITTYIQSGNVIAEREETDHETIQSKVEALIKKHFGFDVPAVAFNVPEYEEVLKRNPFNADKLMVHFLDRIPEQAMIHKLEQLSQANQDKSLLVGRFLYISLTAGVSDSVYSNKFVEKVLQVKATARNWNTVLKMAEKVNKN</sequence>
<dbReference type="Pfam" id="PF08002">
    <property type="entry name" value="DUF1697"/>
    <property type="match status" value="1"/>
</dbReference>
<evidence type="ECO:0008006" key="3">
    <source>
        <dbReference type="Google" id="ProtNLM"/>
    </source>
</evidence>
<dbReference type="Proteomes" id="UP000236500">
    <property type="component" value="Unassembled WGS sequence"/>
</dbReference>
<dbReference type="PIRSF" id="PIRSF008502">
    <property type="entry name" value="UCP008502"/>
    <property type="match status" value="1"/>
</dbReference>
<dbReference type="Gene3D" id="3.30.70.1280">
    <property type="entry name" value="SP0830-like domains"/>
    <property type="match status" value="1"/>
</dbReference>
<organism evidence="1 2">
    <name type="scientific">Listeria newyorkensis</name>
    <dbReference type="NCBI Taxonomy" id="1497681"/>
    <lineage>
        <taxon>Bacteria</taxon>
        <taxon>Bacillati</taxon>
        <taxon>Bacillota</taxon>
        <taxon>Bacilli</taxon>
        <taxon>Bacillales</taxon>
        <taxon>Listeriaceae</taxon>
        <taxon>Listeria</taxon>
    </lineage>
</organism>
<dbReference type="EMBL" id="MPDH01000029">
    <property type="protein sequence ID" value="PNP87432.1"/>
    <property type="molecule type" value="Genomic_DNA"/>
</dbReference>
<comment type="caution">
    <text evidence="1">The sequence shown here is derived from an EMBL/GenBank/DDBJ whole genome shotgun (WGS) entry which is preliminary data.</text>
</comment>
<keyword evidence="2" id="KW-1185">Reference proteome</keyword>
<dbReference type="PANTHER" id="PTHR36439:SF1">
    <property type="entry name" value="DUF1697 DOMAIN-CONTAINING PROTEIN"/>
    <property type="match status" value="1"/>
</dbReference>
<name>A0ABX4XJ38_9LIST</name>